<evidence type="ECO:0000313" key="1">
    <source>
        <dbReference type="EMBL" id="EAY29709.1"/>
    </source>
</evidence>
<comment type="caution">
    <text evidence="1">The sequence shown here is derived from an EMBL/GenBank/DDBJ whole genome shotgun (WGS) entry which is preliminary data.</text>
</comment>
<proteinExistence type="predicted"/>
<dbReference type="Proteomes" id="UP000004095">
    <property type="component" value="Unassembled WGS sequence"/>
</dbReference>
<sequence length="77" mass="9404">MFELTFIWRKVCIRIVLKSSLDFFFAQTKKINNFPTIVNGVFNMIDHFKSYMPFQEFYIPHRHLILLARERSKFSQK</sequence>
<evidence type="ECO:0000313" key="2">
    <source>
        <dbReference type="Proteomes" id="UP000004095"/>
    </source>
</evidence>
<protein>
    <submittedName>
        <fullName evidence="1">Uncharacterized protein</fullName>
    </submittedName>
</protein>
<dbReference type="AlphaFoldDB" id="A1ZI41"/>
<accession>A1ZI41</accession>
<name>A1ZI41_MICM2</name>
<dbReference type="EMBL" id="AAWS01000009">
    <property type="protein sequence ID" value="EAY29709.1"/>
    <property type="molecule type" value="Genomic_DNA"/>
</dbReference>
<gene>
    <name evidence="1" type="ORF">M23134_05581</name>
</gene>
<reference evidence="1 2" key="1">
    <citation type="submission" date="2007-01" db="EMBL/GenBank/DDBJ databases">
        <authorList>
            <person name="Haygood M."/>
            <person name="Podell S."/>
            <person name="Anderson C."/>
            <person name="Hopkinson B."/>
            <person name="Roe K."/>
            <person name="Barbeau K."/>
            <person name="Gaasterland T."/>
            <person name="Ferriera S."/>
            <person name="Johnson J."/>
            <person name="Kravitz S."/>
            <person name="Beeson K."/>
            <person name="Sutton G."/>
            <person name="Rogers Y.-H."/>
            <person name="Friedman R."/>
            <person name="Frazier M."/>
            <person name="Venter J.C."/>
        </authorList>
    </citation>
    <scope>NUCLEOTIDE SEQUENCE [LARGE SCALE GENOMIC DNA]</scope>
    <source>
        <strain evidence="1 2">ATCC 23134</strain>
    </source>
</reference>
<keyword evidence="2" id="KW-1185">Reference proteome</keyword>
<organism evidence="1 2">
    <name type="scientific">Microscilla marina ATCC 23134</name>
    <dbReference type="NCBI Taxonomy" id="313606"/>
    <lineage>
        <taxon>Bacteria</taxon>
        <taxon>Pseudomonadati</taxon>
        <taxon>Bacteroidota</taxon>
        <taxon>Cytophagia</taxon>
        <taxon>Cytophagales</taxon>
        <taxon>Microscillaceae</taxon>
        <taxon>Microscilla</taxon>
    </lineage>
</organism>